<gene>
    <name evidence="2" type="ORF">M911_04955</name>
</gene>
<dbReference type="KEGG" id="hhc:M911_04955"/>
<keyword evidence="3" id="KW-1185">Reference proteome</keyword>
<evidence type="ECO:0000313" key="3">
    <source>
        <dbReference type="Proteomes" id="UP000019442"/>
    </source>
</evidence>
<sequence length="123" mass="13113">MRPGSTSTPASARSGPCCMSRGHQRVNGSWRPVTICPGRYARVDCRKRVNGLQCASRENSPSRCVSCWGTVPRSCPPPPCGPPCGCASSVTTPGRGWVSWKSPLPAIWPCVWTSMVAPGTPGW</sequence>
<reference evidence="3" key="2">
    <citation type="submission" date="2014-02" db="EMBL/GenBank/DDBJ databases">
        <title>Draft Genome Sequence of extremely halophilic bacteria Halorhodospira halochloris.</title>
        <authorList>
            <person name="Singh K.S."/>
        </authorList>
    </citation>
    <scope>NUCLEOTIDE SEQUENCE [LARGE SCALE GENOMIC DNA]</scope>
    <source>
        <strain evidence="3">A</strain>
    </source>
</reference>
<evidence type="ECO:0000256" key="1">
    <source>
        <dbReference type="SAM" id="MobiDB-lite"/>
    </source>
</evidence>
<organism evidence="2 3">
    <name type="scientific">Ectothiorhodospira haloalkaliphila</name>
    <dbReference type="NCBI Taxonomy" id="421628"/>
    <lineage>
        <taxon>Bacteria</taxon>
        <taxon>Pseudomonadati</taxon>
        <taxon>Pseudomonadota</taxon>
        <taxon>Gammaproteobacteria</taxon>
        <taxon>Chromatiales</taxon>
        <taxon>Ectothiorhodospiraceae</taxon>
        <taxon>Ectothiorhodospira</taxon>
    </lineage>
</organism>
<proteinExistence type="predicted"/>
<evidence type="ECO:0000313" key="2">
    <source>
        <dbReference type="EMBL" id="AHK78632.1"/>
    </source>
</evidence>
<dbReference type="Proteomes" id="UP000019442">
    <property type="component" value="Chromosome"/>
</dbReference>
<dbReference type="EMBL" id="CP007268">
    <property type="protein sequence ID" value="AHK78632.1"/>
    <property type="molecule type" value="Genomic_DNA"/>
</dbReference>
<dbReference type="AlphaFoldDB" id="W8KNS0"/>
<reference evidence="2 3" key="1">
    <citation type="journal article" date="2014" name="J Genomics">
        <title>Draft Genome Sequence of the Extremely Halophilic Phototrophic Purple Sulfur Bacterium Halorhodospira halochloris.</title>
        <authorList>
            <person name="Singh K.S."/>
            <person name="Kirksey J."/>
            <person name="Hoff W.D."/>
            <person name="Deole R."/>
        </authorList>
    </citation>
    <scope>NUCLEOTIDE SEQUENCE [LARGE SCALE GENOMIC DNA]</scope>
    <source>
        <strain evidence="2 3">A</strain>
    </source>
</reference>
<feature type="compositionally biased region" description="Polar residues" evidence="1">
    <location>
        <begin position="1"/>
        <end position="11"/>
    </location>
</feature>
<protein>
    <submittedName>
        <fullName evidence="2">Uncharacterized protein</fullName>
    </submittedName>
</protein>
<accession>W8KNS0</accession>
<feature type="region of interest" description="Disordered" evidence="1">
    <location>
        <begin position="1"/>
        <end position="25"/>
    </location>
</feature>
<dbReference type="HOGENOM" id="CLU_2012048_0_0_6"/>
<name>W8KNS0_9GAMM</name>